<proteinExistence type="predicted"/>
<protein>
    <recommendedName>
        <fullName evidence="3">Gag-Pol polyprotein</fullName>
    </recommendedName>
</protein>
<keyword evidence="2" id="KW-1185">Reference proteome</keyword>
<organism evidence="1 2">
    <name type="scientific">Tanacetum coccineum</name>
    <dbReference type="NCBI Taxonomy" id="301880"/>
    <lineage>
        <taxon>Eukaryota</taxon>
        <taxon>Viridiplantae</taxon>
        <taxon>Streptophyta</taxon>
        <taxon>Embryophyta</taxon>
        <taxon>Tracheophyta</taxon>
        <taxon>Spermatophyta</taxon>
        <taxon>Magnoliopsida</taxon>
        <taxon>eudicotyledons</taxon>
        <taxon>Gunneridae</taxon>
        <taxon>Pentapetalae</taxon>
        <taxon>asterids</taxon>
        <taxon>campanulids</taxon>
        <taxon>Asterales</taxon>
        <taxon>Asteraceae</taxon>
        <taxon>Asteroideae</taxon>
        <taxon>Anthemideae</taxon>
        <taxon>Anthemidinae</taxon>
        <taxon>Tanacetum</taxon>
    </lineage>
</organism>
<dbReference type="Proteomes" id="UP001151760">
    <property type="component" value="Unassembled WGS sequence"/>
</dbReference>
<name>A0ABQ5EBX3_9ASTR</name>
<reference evidence="1" key="2">
    <citation type="submission" date="2022-01" db="EMBL/GenBank/DDBJ databases">
        <authorList>
            <person name="Yamashiro T."/>
            <person name="Shiraishi A."/>
            <person name="Satake H."/>
            <person name="Nakayama K."/>
        </authorList>
    </citation>
    <scope>NUCLEOTIDE SEQUENCE</scope>
</reference>
<evidence type="ECO:0000313" key="2">
    <source>
        <dbReference type="Proteomes" id="UP001151760"/>
    </source>
</evidence>
<evidence type="ECO:0000313" key="1">
    <source>
        <dbReference type="EMBL" id="GJT48366.1"/>
    </source>
</evidence>
<evidence type="ECO:0008006" key="3">
    <source>
        <dbReference type="Google" id="ProtNLM"/>
    </source>
</evidence>
<comment type="caution">
    <text evidence="1">The sequence shown here is derived from an EMBL/GenBank/DDBJ whole genome shotgun (WGS) entry which is preliminary data.</text>
</comment>
<dbReference type="EMBL" id="BQNB010016148">
    <property type="protein sequence ID" value="GJT48366.1"/>
    <property type="molecule type" value="Genomic_DNA"/>
</dbReference>
<accession>A0ABQ5EBX3</accession>
<sequence>MSTSKTYQQSLADAGSETRPPMLEMGSYIPWARDVLLHYDAKMELMNLILLSIPNDIYNYVDACTSAKDMWKRVERLMRGTIQNKVDRETRFTNKFDQFVAEPGEALVSVYNRFAQLMNDLERNDMHFPIVTINTKFLNSLQPEWLKYVTQVRLAKRLTVDTFDDLFDYLQQFKKLVNVSRAKKLEKSHDPLALVAHTGSSSRNTSSYYVTHPTSVVDYEDEYQQDDVHTNSEDPLTSAMLNQAIIQGDRVNIQSRNSGNAGRNNKRAHVQEEIIEGLNAPNETRNVQRTLRTLSSENTSTVQCYNCSGK</sequence>
<gene>
    <name evidence="1" type="ORF">Tco_0974523</name>
</gene>
<reference evidence="1" key="1">
    <citation type="journal article" date="2022" name="Int. J. Mol. Sci.">
        <title>Draft Genome of Tanacetum Coccineum: Genomic Comparison of Closely Related Tanacetum-Family Plants.</title>
        <authorList>
            <person name="Yamashiro T."/>
            <person name="Shiraishi A."/>
            <person name="Nakayama K."/>
            <person name="Satake H."/>
        </authorList>
    </citation>
    <scope>NUCLEOTIDE SEQUENCE</scope>
</reference>
<dbReference type="Pfam" id="PF14223">
    <property type="entry name" value="Retrotran_gag_2"/>
    <property type="match status" value="1"/>
</dbReference>